<evidence type="ECO:0000256" key="10">
    <source>
        <dbReference type="ARBA" id="ARBA00052699"/>
    </source>
</evidence>
<dbReference type="EC" id="4.4.1.2" evidence="7"/>
<dbReference type="PIRSF" id="PIRSF001434">
    <property type="entry name" value="CGS"/>
    <property type="match status" value="1"/>
</dbReference>
<evidence type="ECO:0000256" key="11">
    <source>
        <dbReference type="PIRSR" id="PIRSR001434-2"/>
    </source>
</evidence>
<dbReference type="Gene3D" id="3.40.640.10">
    <property type="entry name" value="Type I PLP-dependent aspartate aminotransferase-like (Major domain)"/>
    <property type="match status" value="1"/>
</dbReference>
<dbReference type="OrthoDB" id="9803887at2"/>
<feature type="modified residue" description="N6-(pyridoxal phosphate)lysine" evidence="11">
    <location>
        <position position="209"/>
    </location>
</feature>
<dbReference type="STRING" id="1236220.SAMN04488112_10434"/>
<dbReference type="InterPro" id="IPR000277">
    <property type="entry name" value="Cys/Met-Metab_PyrdxlP-dep_enz"/>
</dbReference>
<dbReference type="SUPFAM" id="SSF53383">
    <property type="entry name" value="PLP-dependent transferases"/>
    <property type="match status" value="1"/>
</dbReference>
<dbReference type="EMBL" id="FMZA01000004">
    <property type="protein sequence ID" value="SDC17884.1"/>
    <property type="molecule type" value="Genomic_DNA"/>
</dbReference>
<gene>
    <name evidence="13" type="ORF">SAMN04488112_10434</name>
</gene>
<evidence type="ECO:0000256" key="3">
    <source>
        <dbReference type="ARBA" id="ARBA00012222"/>
    </source>
</evidence>
<evidence type="ECO:0000256" key="8">
    <source>
        <dbReference type="ARBA" id="ARBA00047199"/>
    </source>
</evidence>
<keyword evidence="6 13" id="KW-0456">Lyase</keyword>
<dbReference type="EC" id="4.4.1.11" evidence="3"/>
<comment type="catalytic activity">
    <reaction evidence="9">
        <text>L-homocysteine + H2O = 2-oxobutanoate + hydrogen sulfide + NH4(+) + H(+)</text>
        <dbReference type="Rhea" id="RHEA:14501"/>
        <dbReference type="ChEBI" id="CHEBI:15377"/>
        <dbReference type="ChEBI" id="CHEBI:15378"/>
        <dbReference type="ChEBI" id="CHEBI:16763"/>
        <dbReference type="ChEBI" id="CHEBI:28938"/>
        <dbReference type="ChEBI" id="CHEBI:29919"/>
        <dbReference type="ChEBI" id="CHEBI:58199"/>
        <dbReference type="EC" id="4.4.1.2"/>
    </reaction>
    <physiologicalReaction direction="left-to-right" evidence="9">
        <dbReference type="Rhea" id="RHEA:14502"/>
    </physiologicalReaction>
</comment>
<evidence type="ECO:0000256" key="12">
    <source>
        <dbReference type="RuleBase" id="RU362118"/>
    </source>
</evidence>
<dbReference type="Pfam" id="PF01053">
    <property type="entry name" value="Cys_Met_Meta_PP"/>
    <property type="match status" value="1"/>
</dbReference>
<comment type="catalytic activity">
    <reaction evidence="10">
        <text>L-methionine + H2O = methanethiol + 2-oxobutanoate + NH4(+)</text>
        <dbReference type="Rhea" id="RHEA:23800"/>
        <dbReference type="ChEBI" id="CHEBI:15377"/>
        <dbReference type="ChEBI" id="CHEBI:16007"/>
        <dbReference type="ChEBI" id="CHEBI:16763"/>
        <dbReference type="ChEBI" id="CHEBI:28938"/>
        <dbReference type="ChEBI" id="CHEBI:57844"/>
        <dbReference type="EC" id="4.4.1.11"/>
    </reaction>
    <physiologicalReaction direction="left-to-right" evidence="10">
        <dbReference type="Rhea" id="RHEA:23801"/>
    </physiologicalReaction>
</comment>
<name>A0A1G6JGL4_9BACL</name>
<dbReference type="GO" id="GO:0019346">
    <property type="term" value="P:transsulfuration"/>
    <property type="evidence" value="ECO:0007669"/>
    <property type="project" value="InterPro"/>
</dbReference>
<dbReference type="PANTHER" id="PTHR11808">
    <property type="entry name" value="TRANS-SULFURATION ENZYME FAMILY MEMBER"/>
    <property type="match status" value="1"/>
</dbReference>
<sequence>MDMKALSFSSRLMHGTDKPCPTTGSLIPPLYQTSTFVFDNMEQGGHRFAGKEEGYIYSRLGNPTLAELEAKMADLEGAEAAVAFSSGMAAVSGVLLHLLKSGDHVVASDGIYGCTFGLLDMLEEKFQVKTTYADLTRLEALEGALRSETRVIYLETPVNPTMNLIDLKAVSKMARQKGIKVVVDNTFATPYLQRPLELGADLVIHSATKYLGGHGDLIAGVAVGGKEEMEAVRLTTLKDVGGMLSPFDAWLLLRGIRTLAVRMDRHVINAKKIARFLEDHPAVHQVLYPGLESHPQHQLAKTQMAAPGGMISFRVAGGRAGARSFLDGVRLCRLTVSLGEVCTLVQHPASMTHSVIPEDARQRMGITEDLIRISVGLEEPEDIIADLTSALDPIGGSGKAPLTDRDSRLA</sequence>
<dbReference type="InterPro" id="IPR054542">
    <property type="entry name" value="Cys_met_metab_PP"/>
</dbReference>
<dbReference type="Proteomes" id="UP000199387">
    <property type="component" value="Unassembled WGS sequence"/>
</dbReference>
<evidence type="ECO:0000256" key="6">
    <source>
        <dbReference type="ARBA" id="ARBA00023239"/>
    </source>
</evidence>
<accession>A0A1G6JGL4</accession>
<comment type="similarity">
    <text evidence="2">Belongs to the trans-sulfuration enzymes family. L-methionine gamma-lyase subfamily.</text>
</comment>
<evidence type="ECO:0000313" key="13">
    <source>
        <dbReference type="EMBL" id="SDC17884.1"/>
    </source>
</evidence>
<dbReference type="RefSeq" id="WP_091566804.1">
    <property type="nucleotide sequence ID" value="NZ_FMZA01000004.1"/>
</dbReference>
<dbReference type="GO" id="GO:0005737">
    <property type="term" value="C:cytoplasm"/>
    <property type="evidence" value="ECO:0007669"/>
    <property type="project" value="TreeGrafter"/>
</dbReference>
<dbReference type="InterPro" id="IPR015422">
    <property type="entry name" value="PyrdxlP-dep_Trfase_small"/>
</dbReference>
<keyword evidence="14" id="KW-1185">Reference proteome</keyword>
<keyword evidence="5 11" id="KW-0663">Pyridoxal phosphate</keyword>
<evidence type="ECO:0000256" key="1">
    <source>
        <dbReference type="ARBA" id="ARBA00001933"/>
    </source>
</evidence>
<reference evidence="13 14" key="1">
    <citation type="submission" date="2016-10" db="EMBL/GenBank/DDBJ databases">
        <authorList>
            <person name="de Groot N.N."/>
        </authorList>
    </citation>
    <scope>NUCLEOTIDE SEQUENCE [LARGE SCALE GENOMIC DNA]</scope>
    <source>
        <strain evidence="13 14">DSM 45514</strain>
    </source>
</reference>
<evidence type="ECO:0000313" key="14">
    <source>
        <dbReference type="Proteomes" id="UP000199387"/>
    </source>
</evidence>
<evidence type="ECO:0000256" key="5">
    <source>
        <dbReference type="ARBA" id="ARBA00022898"/>
    </source>
</evidence>
<protein>
    <recommendedName>
        <fullName evidence="4">L-methionine gamma-lyase</fullName>
        <ecNumber evidence="3">4.4.1.11</ecNumber>
        <ecNumber evidence="7">4.4.1.2</ecNumber>
    </recommendedName>
    <alternativeName>
        <fullName evidence="8">Homocysteine desulfhydrase</fullName>
    </alternativeName>
</protein>
<evidence type="ECO:0000256" key="2">
    <source>
        <dbReference type="ARBA" id="ARBA00008667"/>
    </source>
</evidence>
<evidence type="ECO:0000256" key="4">
    <source>
        <dbReference type="ARBA" id="ARBA00019040"/>
    </source>
</evidence>
<dbReference type="NCBIfam" id="TIGR01328">
    <property type="entry name" value="met_gam_lyase"/>
    <property type="match status" value="1"/>
</dbReference>
<dbReference type="GO" id="GO:0018826">
    <property type="term" value="F:methionine gamma-lyase activity"/>
    <property type="evidence" value="ECO:0007669"/>
    <property type="project" value="UniProtKB-EC"/>
</dbReference>
<evidence type="ECO:0000256" key="7">
    <source>
        <dbReference type="ARBA" id="ARBA00047175"/>
    </source>
</evidence>
<dbReference type="FunFam" id="3.90.1150.10:FF:000033">
    <property type="entry name" value="Cystathionine gamma-synthase"/>
    <property type="match status" value="1"/>
</dbReference>
<dbReference type="InterPro" id="IPR015424">
    <property type="entry name" value="PyrdxlP-dep_Trfase"/>
</dbReference>
<dbReference type="Gene3D" id="3.90.1150.10">
    <property type="entry name" value="Aspartate Aminotransferase, domain 1"/>
    <property type="match status" value="1"/>
</dbReference>
<dbReference type="AlphaFoldDB" id="A0A1G6JGL4"/>
<dbReference type="PROSITE" id="PS00868">
    <property type="entry name" value="CYS_MET_METAB_PP"/>
    <property type="match status" value="1"/>
</dbReference>
<dbReference type="GO" id="GO:0047982">
    <property type="term" value="F:homocysteine desulfhydrase activity"/>
    <property type="evidence" value="ECO:0007669"/>
    <property type="project" value="UniProtKB-EC"/>
</dbReference>
<dbReference type="GO" id="GO:0030170">
    <property type="term" value="F:pyridoxal phosphate binding"/>
    <property type="evidence" value="ECO:0007669"/>
    <property type="project" value="InterPro"/>
</dbReference>
<comment type="cofactor">
    <cofactor evidence="1 12">
        <name>pyridoxal 5'-phosphate</name>
        <dbReference type="ChEBI" id="CHEBI:597326"/>
    </cofactor>
</comment>
<dbReference type="FunFam" id="3.40.640.10:FF:000046">
    <property type="entry name" value="Cystathionine gamma-lyase"/>
    <property type="match status" value="1"/>
</dbReference>
<dbReference type="PANTHER" id="PTHR11808:SF80">
    <property type="entry name" value="CYSTATHIONINE GAMMA-LYASE"/>
    <property type="match status" value="1"/>
</dbReference>
<dbReference type="CDD" id="cd00614">
    <property type="entry name" value="CGS_like"/>
    <property type="match status" value="1"/>
</dbReference>
<evidence type="ECO:0000256" key="9">
    <source>
        <dbReference type="ARBA" id="ARBA00048780"/>
    </source>
</evidence>
<dbReference type="InterPro" id="IPR015421">
    <property type="entry name" value="PyrdxlP-dep_Trfase_major"/>
</dbReference>
<dbReference type="GO" id="GO:0009086">
    <property type="term" value="P:methionine biosynthetic process"/>
    <property type="evidence" value="ECO:0007669"/>
    <property type="project" value="UniProtKB-ARBA"/>
</dbReference>
<dbReference type="InterPro" id="IPR006237">
    <property type="entry name" value="L-Met_gamma_lys"/>
</dbReference>
<organism evidence="13 14">
    <name type="scientific">Melghirimyces thermohalophilus</name>
    <dbReference type="NCBI Taxonomy" id="1236220"/>
    <lineage>
        <taxon>Bacteria</taxon>
        <taxon>Bacillati</taxon>
        <taxon>Bacillota</taxon>
        <taxon>Bacilli</taxon>
        <taxon>Bacillales</taxon>
        <taxon>Thermoactinomycetaceae</taxon>
        <taxon>Melghirimyces</taxon>
    </lineage>
</organism>
<proteinExistence type="inferred from homology"/>